<evidence type="ECO:0000313" key="2">
    <source>
        <dbReference type="EMBL" id="TWR29314.1"/>
    </source>
</evidence>
<keyword evidence="2" id="KW-0645">Protease</keyword>
<dbReference type="GO" id="GO:0004180">
    <property type="term" value="F:carboxypeptidase activity"/>
    <property type="evidence" value="ECO:0007669"/>
    <property type="project" value="UniProtKB-KW"/>
</dbReference>
<dbReference type="OrthoDB" id="714262at2"/>
<keyword evidence="3" id="KW-1185">Reference proteome</keyword>
<keyword evidence="1" id="KW-0732">Signal</keyword>
<sequence>MLPMKQFLFISFLFFLSQNTFAQQISGRLIDANTREAIPYVLVATNSASAFTNEDGGFSLKALSNDTVKINLMGYKPLNLPVTNWGSQQRLITMEPAYRQLGEVTITAQRNHYRDSVNLRKEYAKQFNFRGPRFNEIFLAPSQYVPFAVMSINVTQLYKALTKKRDPNYKLQQTLLRDERESHVSARFNKALVASISHLKGDSLDNFMSAYRPTPAVLDKLNDYDLVRYIKTNLEKSKVSATRLDDLPVMLKPGQSLE</sequence>
<accession>A0A563UDA5</accession>
<proteinExistence type="predicted"/>
<organism evidence="2 3">
    <name type="scientific">Mucilaginibacter pallidiroseus</name>
    <dbReference type="NCBI Taxonomy" id="2599295"/>
    <lineage>
        <taxon>Bacteria</taxon>
        <taxon>Pseudomonadati</taxon>
        <taxon>Bacteroidota</taxon>
        <taxon>Sphingobacteriia</taxon>
        <taxon>Sphingobacteriales</taxon>
        <taxon>Sphingobacteriaceae</taxon>
        <taxon>Mucilaginibacter</taxon>
    </lineage>
</organism>
<keyword evidence="2" id="KW-0121">Carboxypeptidase</keyword>
<reference evidence="2 3" key="1">
    <citation type="submission" date="2019-07" db="EMBL/GenBank/DDBJ databases">
        <authorList>
            <person name="Kim J."/>
        </authorList>
    </citation>
    <scope>NUCLEOTIDE SEQUENCE [LARGE SCALE GENOMIC DNA]</scope>
    <source>
        <strain evidence="3">dk17</strain>
    </source>
</reference>
<dbReference type="EMBL" id="VOEJ01000004">
    <property type="protein sequence ID" value="TWR29314.1"/>
    <property type="molecule type" value="Genomic_DNA"/>
</dbReference>
<dbReference type="AlphaFoldDB" id="A0A563UDA5"/>
<evidence type="ECO:0000256" key="1">
    <source>
        <dbReference type="SAM" id="SignalP"/>
    </source>
</evidence>
<comment type="caution">
    <text evidence="2">The sequence shown here is derived from an EMBL/GenBank/DDBJ whole genome shotgun (WGS) entry which is preliminary data.</text>
</comment>
<feature type="chain" id="PRO_5022190180" evidence="1">
    <location>
        <begin position="23"/>
        <end position="258"/>
    </location>
</feature>
<dbReference type="Pfam" id="PF13715">
    <property type="entry name" value="CarbopepD_reg_2"/>
    <property type="match status" value="1"/>
</dbReference>
<protein>
    <submittedName>
        <fullName evidence="2">Carboxypeptidase-like regulatory domain-containing protein</fullName>
    </submittedName>
</protein>
<dbReference type="Proteomes" id="UP000320042">
    <property type="component" value="Unassembled WGS sequence"/>
</dbReference>
<dbReference type="InterPro" id="IPR008969">
    <property type="entry name" value="CarboxyPept-like_regulatory"/>
</dbReference>
<keyword evidence="2" id="KW-0378">Hydrolase</keyword>
<dbReference type="SUPFAM" id="SSF49464">
    <property type="entry name" value="Carboxypeptidase regulatory domain-like"/>
    <property type="match status" value="1"/>
</dbReference>
<evidence type="ECO:0000313" key="3">
    <source>
        <dbReference type="Proteomes" id="UP000320042"/>
    </source>
</evidence>
<feature type="signal peptide" evidence="1">
    <location>
        <begin position="1"/>
        <end position="22"/>
    </location>
</feature>
<name>A0A563UDA5_9SPHI</name>
<gene>
    <name evidence="2" type="ORF">FPZ43_10170</name>
</gene>